<evidence type="ECO:0000313" key="8">
    <source>
        <dbReference type="Proteomes" id="UP000198656"/>
    </source>
</evidence>
<dbReference type="PANTHER" id="PTHR43673:SF10">
    <property type="entry name" value="NADH DEHYDROGENASE_NAD(P)H NITROREDUCTASE XCC3605-RELATED"/>
    <property type="match status" value="1"/>
</dbReference>
<dbReference type="GO" id="GO:0016491">
    <property type="term" value="F:oxidoreductase activity"/>
    <property type="evidence" value="ECO:0007669"/>
    <property type="project" value="UniProtKB-KW"/>
</dbReference>
<dbReference type="InterPro" id="IPR017900">
    <property type="entry name" value="4Fe4S_Fe_S_CS"/>
</dbReference>
<proteinExistence type="inferred from homology"/>
<evidence type="ECO:0000256" key="1">
    <source>
        <dbReference type="ARBA" id="ARBA00007118"/>
    </source>
</evidence>
<dbReference type="GO" id="GO:0051536">
    <property type="term" value="F:iron-sulfur cluster binding"/>
    <property type="evidence" value="ECO:0007669"/>
    <property type="project" value="UniProtKB-KW"/>
</dbReference>
<dbReference type="Pfam" id="PF13237">
    <property type="entry name" value="Fer4_10"/>
    <property type="match status" value="1"/>
</dbReference>
<sequence length="273" mass="30317">MSMDLIQVSQEKCIRCGICAEICPTGSIMIENQMPQATERNCIACGHCVAVCPVAAIDNVKAPMAKQLPLDNVPVLDADTAARFLRSRRSIRRYKENPVPREKIVQLLDMARLAPSGGNTQGVAYLVIDNAEILGKITAATVDWMEEQLKKGSAWAQYYSRVVETYRQTGQDVILRNAPCLIVAMTAKDFHPRGRDNTHFSLAYAELYAPAIELGTCWAGFFEGCASANYQPLLSILNLPENMVVTGGLLVGFPKYTYKRLVDRNPLQVSWWD</sequence>
<dbReference type="Gene3D" id="3.40.109.10">
    <property type="entry name" value="NADH Oxidase"/>
    <property type="match status" value="1"/>
</dbReference>
<keyword evidence="2" id="KW-0479">Metal-binding</keyword>
<dbReference type="GO" id="GO:0046872">
    <property type="term" value="F:metal ion binding"/>
    <property type="evidence" value="ECO:0007669"/>
    <property type="project" value="UniProtKB-KW"/>
</dbReference>
<evidence type="ECO:0000256" key="3">
    <source>
        <dbReference type="ARBA" id="ARBA00023002"/>
    </source>
</evidence>
<dbReference type="PANTHER" id="PTHR43673">
    <property type="entry name" value="NAD(P)H NITROREDUCTASE YDGI-RELATED"/>
    <property type="match status" value="1"/>
</dbReference>
<dbReference type="Pfam" id="PF00881">
    <property type="entry name" value="Nitroreductase"/>
    <property type="match status" value="1"/>
</dbReference>
<dbReference type="SUPFAM" id="SSF55469">
    <property type="entry name" value="FMN-dependent nitroreductase-like"/>
    <property type="match status" value="1"/>
</dbReference>
<dbReference type="AlphaFoldDB" id="A0A1G8D2M4"/>
<protein>
    <submittedName>
        <fullName evidence="7">Nitroreductase</fullName>
    </submittedName>
</protein>
<reference evidence="8" key="1">
    <citation type="submission" date="2016-10" db="EMBL/GenBank/DDBJ databases">
        <authorList>
            <person name="Varghese N."/>
            <person name="Submissions S."/>
        </authorList>
    </citation>
    <scope>NUCLEOTIDE SEQUENCE [LARGE SCALE GENOMIC DNA]</scope>
    <source>
        <strain evidence="8">DSM 8344</strain>
    </source>
</reference>
<dbReference type="PROSITE" id="PS51379">
    <property type="entry name" value="4FE4S_FER_2"/>
    <property type="match status" value="2"/>
</dbReference>
<accession>A0A1G8D2M4</accession>
<keyword evidence="4" id="KW-0408">Iron</keyword>
<evidence type="ECO:0000256" key="4">
    <source>
        <dbReference type="ARBA" id="ARBA00023004"/>
    </source>
</evidence>
<dbReference type="EMBL" id="FNCP01000014">
    <property type="protein sequence ID" value="SDH52005.1"/>
    <property type="molecule type" value="Genomic_DNA"/>
</dbReference>
<gene>
    <name evidence="7" type="ORF">SAMN05443529_11494</name>
</gene>
<dbReference type="STRING" id="1121419.SAMN05443529_11494"/>
<dbReference type="Gene3D" id="3.30.70.20">
    <property type="match status" value="1"/>
</dbReference>
<evidence type="ECO:0000256" key="2">
    <source>
        <dbReference type="ARBA" id="ARBA00022723"/>
    </source>
</evidence>
<name>A0A1G8D2M4_9FIRM</name>
<dbReference type="CDD" id="cd02143">
    <property type="entry name" value="nitroreductase_FeS-like"/>
    <property type="match status" value="1"/>
</dbReference>
<dbReference type="InterPro" id="IPR029479">
    <property type="entry name" value="Nitroreductase"/>
</dbReference>
<feature type="domain" description="4Fe-4S ferredoxin-type" evidence="6">
    <location>
        <begin position="4"/>
        <end position="33"/>
    </location>
</feature>
<organism evidence="7 8">
    <name type="scientific">Desulfosporosinus hippei DSM 8344</name>
    <dbReference type="NCBI Taxonomy" id="1121419"/>
    <lineage>
        <taxon>Bacteria</taxon>
        <taxon>Bacillati</taxon>
        <taxon>Bacillota</taxon>
        <taxon>Clostridia</taxon>
        <taxon>Eubacteriales</taxon>
        <taxon>Desulfitobacteriaceae</taxon>
        <taxon>Desulfosporosinus</taxon>
    </lineage>
</organism>
<evidence type="ECO:0000313" key="7">
    <source>
        <dbReference type="EMBL" id="SDH52005.1"/>
    </source>
</evidence>
<evidence type="ECO:0000256" key="5">
    <source>
        <dbReference type="ARBA" id="ARBA00023014"/>
    </source>
</evidence>
<keyword evidence="3" id="KW-0560">Oxidoreductase</keyword>
<dbReference type="InterPro" id="IPR017896">
    <property type="entry name" value="4Fe4S_Fe-S-bd"/>
</dbReference>
<dbReference type="Proteomes" id="UP000198656">
    <property type="component" value="Unassembled WGS sequence"/>
</dbReference>
<dbReference type="SUPFAM" id="SSF54862">
    <property type="entry name" value="4Fe-4S ferredoxins"/>
    <property type="match status" value="1"/>
</dbReference>
<keyword evidence="8" id="KW-1185">Reference proteome</keyword>
<evidence type="ECO:0000259" key="6">
    <source>
        <dbReference type="PROSITE" id="PS51379"/>
    </source>
</evidence>
<keyword evidence="5" id="KW-0411">Iron-sulfur</keyword>
<dbReference type="PROSITE" id="PS00198">
    <property type="entry name" value="4FE4S_FER_1"/>
    <property type="match status" value="2"/>
</dbReference>
<feature type="domain" description="4Fe-4S ferredoxin-type" evidence="6">
    <location>
        <begin position="35"/>
        <end position="62"/>
    </location>
</feature>
<dbReference type="InterPro" id="IPR000415">
    <property type="entry name" value="Nitroreductase-like"/>
</dbReference>
<comment type="similarity">
    <text evidence="1">Belongs to the nitroreductase family.</text>
</comment>